<dbReference type="Proteomes" id="UP001240561">
    <property type="component" value="Unassembled WGS sequence"/>
</dbReference>
<dbReference type="RefSeq" id="WP_004114435.1">
    <property type="nucleotide sequence ID" value="NZ_JABUHK010000002.1"/>
</dbReference>
<sequence length="283" mass="33739">MNKTIILNRFFTRSVFFNMLKNNSKTYNTVIKYFIDNTENKNNYTLIAEIYKFMSKSYRNEYFYQNTLLNKLLLGKHSINTTTALTQIPIGKSKADFILINGKAVVYEIKTELDTFGRLRRQLDDYFKAFNHVCVVTSEDKYDNALKILRNTPVGIYVLTKQNTISEKMRKEPVEDNSKLNHVDIFKVLRKSEFENILEKYFNELPNVQQVFYYKECLDWFQKIPIDIAYKMTLKQLKKRNKIIEMHDFNNVPYELKSLIYFSFPSKCDWQKIDCFLSKKYGG</sequence>
<evidence type="ECO:0000313" key="1">
    <source>
        <dbReference type="EMBL" id="MDK6695580.1"/>
    </source>
</evidence>
<gene>
    <name evidence="1" type="ORF">QP177_03225</name>
</gene>
<evidence type="ECO:0000313" key="2">
    <source>
        <dbReference type="Proteomes" id="UP001240561"/>
    </source>
</evidence>
<dbReference type="AlphaFoldDB" id="A0ABD4ZAB6"/>
<proteinExistence type="predicted"/>
<reference evidence="1 2" key="1">
    <citation type="submission" date="2023-05" db="EMBL/GenBank/DDBJ databases">
        <title>Cataloging the Phylogenetic Diversity of Human Bladder Bacteria.</title>
        <authorList>
            <person name="Du J."/>
        </authorList>
    </citation>
    <scope>NUCLEOTIDE SEQUENCE [LARGE SCALE GENOMIC DNA]</scope>
    <source>
        <strain evidence="1 2">UMB9230</strain>
    </source>
</reference>
<accession>A0ABD4ZAB6</accession>
<dbReference type="InterPro" id="IPR047729">
    <property type="entry name" value="Sce7726-like"/>
</dbReference>
<comment type="caution">
    <text evidence="1">The sequence shown here is derived from an EMBL/GenBank/DDBJ whole genome shotgun (WGS) entry which is preliminary data.</text>
</comment>
<name>A0ABD4ZAB6_GARVA</name>
<protein>
    <submittedName>
        <fullName evidence="1">Sce7726 family protein</fullName>
    </submittedName>
</protein>
<dbReference type="NCBIfam" id="NF033832">
    <property type="entry name" value="sce7726_fam"/>
    <property type="match status" value="1"/>
</dbReference>
<organism evidence="1 2">
    <name type="scientific">Gardnerella vaginalis</name>
    <dbReference type="NCBI Taxonomy" id="2702"/>
    <lineage>
        <taxon>Bacteria</taxon>
        <taxon>Bacillati</taxon>
        <taxon>Actinomycetota</taxon>
        <taxon>Actinomycetes</taxon>
        <taxon>Bifidobacteriales</taxon>
        <taxon>Bifidobacteriaceae</taxon>
        <taxon>Gardnerella</taxon>
    </lineage>
</organism>
<dbReference type="EMBL" id="JASOGJ010000003">
    <property type="protein sequence ID" value="MDK6695580.1"/>
    <property type="molecule type" value="Genomic_DNA"/>
</dbReference>